<dbReference type="GO" id="GO:0016491">
    <property type="term" value="F:oxidoreductase activity"/>
    <property type="evidence" value="ECO:0007669"/>
    <property type="project" value="UniProtKB-KW"/>
</dbReference>
<evidence type="ECO:0000313" key="2">
    <source>
        <dbReference type="EMBL" id="EXJ54813.1"/>
    </source>
</evidence>
<reference evidence="2 3" key="1">
    <citation type="submission" date="2013-03" db="EMBL/GenBank/DDBJ databases">
        <title>The Genome Sequence of Cladophialophora yegresii CBS 114405.</title>
        <authorList>
            <consortium name="The Broad Institute Genomics Platform"/>
            <person name="Cuomo C."/>
            <person name="de Hoog S."/>
            <person name="Gorbushina A."/>
            <person name="Walker B."/>
            <person name="Young S.K."/>
            <person name="Zeng Q."/>
            <person name="Gargeya S."/>
            <person name="Fitzgerald M."/>
            <person name="Haas B."/>
            <person name="Abouelleil A."/>
            <person name="Allen A.W."/>
            <person name="Alvarado L."/>
            <person name="Arachchi H.M."/>
            <person name="Berlin A.M."/>
            <person name="Chapman S.B."/>
            <person name="Gainer-Dewar J."/>
            <person name="Goldberg J."/>
            <person name="Griggs A."/>
            <person name="Gujja S."/>
            <person name="Hansen M."/>
            <person name="Howarth C."/>
            <person name="Imamovic A."/>
            <person name="Ireland A."/>
            <person name="Larimer J."/>
            <person name="McCowan C."/>
            <person name="Murphy C."/>
            <person name="Pearson M."/>
            <person name="Poon T.W."/>
            <person name="Priest M."/>
            <person name="Roberts A."/>
            <person name="Saif S."/>
            <person name="Shea T."/>
            <person name="Sisk P."/>
            <person name="Sykes S."/>
            <person name="Wortman J."/>
            <person name="Nusbaum C."/>
            <person name="Birren B."/>
        </authorList>
    </citation>
    <scope>NUCLEOTIDE SEQUENCE [LARGE SCALE GENOMIC DNA]</scope>
    <source>
        <strain evidence="2 3">CBS 114405</strain>
    </source>
</reference>
<dbReference type="InterPro" id="IPR050700">
    <property type="entry name" value="YIM1/Zinc_Alcohol_DH_Fams"/>
</dbReference>
<dbReference type="RefSeq" id="XP_007762328.1">
    <property type="nucleotide sequence ID" value="XM_007764138.1"/>
</dbReference>
<organism evidence="2 3">
    <name type="scientific">Cladophialophora yegresii CBS 114405</name>
    <dbReference type="NCBI Taxonomy" id="1182544"/>
    <lineage>
        <taxon>Eukaryota</taxon>
        <taxon>Fungi</taxon>
        <taxon>Dikarya</taxon>
        <taxon>Ascomycota</taxon>
        <taxon>Pezizomycotina</taxon>
        <taxon>Eurotiomycetes</taxon>
        <taxon>Chaetothyriomycetidae</taxon>
        <taxon>Chaetothyriales</taxon>
        <taxon>Herpotrichiellaceae</taxon>
        <taxon>Cladophialophora</taxon>
    </lineage>
</organism>
<evidence type="ECO:0000313" key="3">
    <source>
        <dbReference type="Proteomes" id="UP000019473"/>
    </source>
</evidence>
<dbReference type="PANTHER" id="PTHR11695">
    <property type="entry name" value="ALCOHOL DEHYDROGENASE RELATED"/>
    <property type="match status" value="1"/>
</dbReference>
<dbReference type="GO" id="GO:0008270">
    <property type="term" value="F:zinc ion binding"/>
    <property type="evidence" value="ECO:0007669"/>
    <property type="project" value="InterPro"/>
</dbReference>
<dbReference type="AlphaFoldDB" id="W9VH26"/>
<protein>
    <submittedName>
        <fullName evidence="2">Uncharacterized protein</fullName>
    </submittedName>
</protein>
<dbReference type="HOGENOM" id="CLU_1669225_0_0_1"/>
<dbReference type="PROSITE" id="PS01162">
    <property type="entry name" value="QOR_ZETA_CRYSTAL"/>
    <property type="match status" value="1"/>
</dbReference>
<dbReference type="PANTHER" id="PTHR11695:SF294">
    <property type="entry name" value="RETICULON-4-INTERACTING PROTEIN 1, MITOCHONDRIAL"/>
    <property type="match status" value="1"/>
</dbReference>
<name>W9VH26_9EURO</name>
<dbReference type="Gene3D" id="3.90.180.10">
    <property type="entry name" value="Medium-chain alcohol dehydrogenases, catalytic domain"/>
    <property type="match status" value="1"/>
</dbReference>
<gene>
    <name evidence="2" type="ORF">A1O7_10154</name>
</gene>
<accession>W9VH26</accession>
<sequence length="158" mass="16877">MQLCPSFLRAKSSIPEMDFTGEIEELGVDVDPFRGLKPGVNVFGSIPVSDHLRGHGALSDYVIVDSGNVCIIAKGVEMSEPAGLPIAGCTASGLTEKVELRQGQKILINGAAGGIGSLMTQMIRNAIGEVFDHRTPVPVHELLVEKYSKEKFDTIIDA</sequence>
<evidence type="ECO:0000256" key="1">
    <source>
        <dbReference type="ARBA" id="ARBA00023002"/>
    </source>
</evidence>
<comment type="caution">
    <text evidence="2">The sequence shown here is derived from an EMBL/GenBank/DDBJ whole genome shotgun (WGS) entry which is preliminary data.</text>
</comment>
<dbReference type="STRING" id="1182544.W9VH26"/>
<dbReference type="GO" id="GO:0005739">
    <property type="term" value="C:mitochondrion"/>
    <property type="evidence" value="ECO:0007669"/>
    <property type="project" value="TreeGrafter"/>
</dbReference>
<dbReference type="Gene3D" id="3.40.50.720">
    <property type="entry name" value="NAD(P)-binding Rossmann-like Domain"/>
    <property type="match status" value="1"/>
</dbReference>
<dbReference type="OrthoDB" id="3509362at2759"/>
<dbReference type="EMBL" id="AMGW01000007">
    <property type="protein sequence ID" value="EXJ54813.1"/>
    <property type="molecule type" value="Genomic_DNA"/>
</dbReference>
<dbReference type="Proteomes" id="UP000019473">
    <property type="component" value="Unassembled WGS sequence"/>
</dbReference>
<dbReference type="InterPro" id="IPR011032">
    <property type="entry name" value="GroES-like_sf"/>
</dbReference>
<proteinExistence type="predicted"/>
<keyword evidence="1" id="KW-0560">Oxidoreductase</keyword>
<dbReference type="VEuPathDB" id="FungiDB:A1O7_10154"/>
<dbReference type="InterPro" id="IPR002364">
    <property type="entry name" value="Quin_OxRdtase/zeta-crystal_CS"/>
</dbReference>
<dbReference type="GeneID" id="19184713"/>
<keyword evidence="3" id="KW-1185">Reference proteome</keyword>
<dbReference type="SUPFAM" id="SSF50129">
    <property type="entry name" value="GroES-like"/>
    <property type="match status" value="1"/>
</dbReference>